<reference evidence="2 3" key="1">
    <citation type="journal article" date="2019" name="Commun. Biol.">
        <title>The bagworm genome reveals a unique fibroin gene that provides high tensile strength.</title>
        <authorList>
            <person name="Kono N."/>
            <person name="Nakamura H."/>
            <person name="Ohtoshi R."/>
            <person name="Tomita M."/>
            <person name="Numata K."/>
            <person name="Arakawa K."/>
        </authorList>
    </citation>
    <scope>NUCLEOTIDE SEQUENCE [LARGE SCALE GENOMIC DNA]</scope>
</reference>
<accession>A0A4C1UM77</accession>
<feature type="region of interest" description="Disordered" evidence="1">
    <location>
        <begin position="1"/>
        <end position="28"/>
    </location>
</feature>
<protein>
    <submittedName>
        <fullName evidence="2">Uncharacterized protein</fullName>
    </submittedName>
</protein>
<proteinExistence type="predicted"/>
<comment type="caution">
    <text evidence="2">The sequence shown here is derived from an EMBL/GenBank/DDBJ whole genome shotgun (WGS) entry which is preliminary data.</text>
</comment>
<sequence>MDEIAISTPHRNTQRRDWGGEGGGRRVGRIFNGQTSIRAMRKIRTVTAARGQPLPQTNLQSVAGLLGKNSISDEEGNGPT</sequence>
<evidence type="ECO:0000256" key="1">
    <source>
        <dbReference type="SAM" id="MobiDB-lite"/>
    </source>
</evidence>
<evidence type="ECO:0000313" key="2">
    <source>
        <dbReference type="EMBL" id="GBP27419.1"/>
    </source>
</evidence>
<gene>
    <name evidence="2" type="ORF">EVAR_17121_1</name>
</gene>
<dbReference type="Proteomes" id="UP000299102">
    <property type="component" value="Unassembled WGS sequence"/>
</dbReference>
<evidence type="ECO:0000313" key="3">
    <source>
        <dbReference type="Proteomes" id="UP000299102"/>
    </source>
</evidence>
<dbReference type="AlphaFoldDB" id="A0A4C1UM77"/>
<name>A0A4C1UM77_EUMVA</name>
<dbReference type="EMBL" id="BGZK01000193">
    <property type="protein sequence ID" value="GBP27419.1"/>
    <property type="molecule type" value="Genomic_DNA"/>
</dbReference>
<organism evidence="2 3">
    <name type="scientific">Eumeta variegata</name>
    <name type="common">Bagworm moth</name>
    <name type="synonym">Eumeta japonica</name>
    <dbReference type="NCBI Taxonomy" id="151549"/>
    <lineage>
        <taxon>Eukaryota</taxon>
        <taxon>Metazoa</taxon>
        <taxon>Ecdysozoa</taxon>
        <taxon>Arthropoda</taxon>
        <taxon>Hexapoda</taxon>
        <taxon>Insecta</taxon>
        <taxon>Pterygota</taxon>
        <taxon>Neoptera</taxon>
        <taxon>Endopterygota</taxon>
        <taxon>Lepidoptera</taxon>
        <taxon>Glossata</taxon>
        <taxon>Ditrysia</taxon>
        <taxon>Tineoidea</taxon>
        <taxon>Psychidae</taxon>
        <taxon>Oiketicinae</taxon>
        <taxon>Eumeta</taxon>
    </lineage>
</organism>
<keyword evidence="3" id="KW-1185">Reference proteome</keyword>